<dbReference type="AlphaFoldDB" id="A0A8E2EZB5"/>
<organism evidence="1 2">
    <name type="scientific">Glonium stellatum</name>
    <dbReference type="NCBI Taxonomy" id="574774"/>
    <lineage>
        <taxon>Eukaryota</taxon>
        <taxon>Fungi</taxon>
        <taxon>Dikarya</taxon>
        <taxon>Ascomycota</taxon>
        <taxon>Pezizomycotina</taxon>
        <taxon>Dothideomycetes</taxon>
        <taxon>Pleosporomycetidae</taxon>
        <taxon>Gloniales</taxon>
        <taxon>Gloniaceae</taxon>
        <taxon>Glonium</taxon>
    </lineage>
</organism>
<protein>
    <submittedName>
        <fullName evidence="1">Uncharacterized protein</fullName>
    </submittedName>
</protein>
<reference evidence="1 2" key="1">
    <citation type="journal article" date="2016" name="Nat. Commun.">
        <title>Ectomycorrhizal ecology is imprinted in the genome of the dominant symbiotic fungus Cenococcum geophilum.</title>
        <authorList>
            <consortium name="DOE Joint Genome Institute"/>
            <person name="Peter M."/>
            <person name="Kohler A."/>
            <person name="Ohm R.A."/>
            <person name="Kuo A."/>
            <person name="Krutzmann J."/>
            <person name="Morin E."/>
            <person name="Arend M."/>
            <person name="Barry K.W."/>
            <person name="Binder M."/>
            <person name="Choi C."/>
            <person name="Clum A."/>
            <person name="Copeland A."/>
            <person name="Grisel N."/>
            <person name="Haridas S."/>
            <person name="Kipfer T."/>
            <person name="LaButti K."/>
            <person name="Lindquist E."/>
            <person name="Lipzen A."/>
            <person name="Maire R."/>
            <person name="Meier B."/>
            <person name="Mihaltcheva S."/>
            <person name="Molinier V."/>
            <person name="Murat C."/>
            <person name="Poggeler S."/>
            <person name="Quandt C.A."/>
            <person name="Sperisen C."/>
            <person name="Tritt A."/>
            <person name="Tisserant E."/>
            <person name="Crous P.W."/>
            <person name="Henrissat B."/>
            <person name="Nehls U."/>
            <person name="Egli S."/>
            <person name="Spatafora J.W."/>
            <person name="Grigoriev I.V."/>
            <person name="Martin F.M."/>
        </authorList>
    </citation>
    <scope>NUCLEOTIDE SEQUENCE [LARGE SCALE GENOMIC DNA]</scope>
    <source>
        <strain evidence="1 2">CBS 207.34</strain>
    </source>
</reference>
<gene>
    <name evidence="1" type="ORF">AOQ84DRAFT_354879</name>
</gene>
<dbReference type="EMBL" id="KV749826">
    <property type="protein sequence ID" value="OCL07614.1"/>
    <property type="molecule type" value="Genomic_DNA"/>
</dbReference>
<evidence type="ECO:0000313" key="2">
    <source>
        <dbReference type="Proteomes" id="UP000250140"/>
    </source>
</evidence>
<keyword evidence="2" id="KW-1185">Reference proteome</keyword>
<name>A0A8E2EZB5_9PEZI</name>
<dbReference type="Proteomes" id="UP000250140">
    <property type="component" value="Unassembled WGS sequence"/>
</dbReference>
<accession>A0A8E2EZB5</accession>
<sequence length="56" mass="6259">MSMHDRCGNKRLSSVLALLVSSTLPFLFQVRVTPSTPPNFLLHNFSLSPHQPLLGR</sequence>
<proteinExistence type="predicted"/>
<evidence type="ECO:0000313" key="1">
    <source>
        <dbReference type="EMBL" id="OCL07614.1"/>
    </source>
</evidence>